<comment type="caution">
    <text evidence="1">The sequence shown here is derived from an EMBL/GenBank/DDBJ whole genome shotgun (WGS) entry which is preliminary data.</text>
</comment>
<accession>A0ABW3G0I3</accession>
<proteinExistence type="predicted"/>
<gene>
    <name evidence="1" type="ORF">ACFQ16_30095</name>
</gene>
<dbReference type="EMBL" id="JBHTIW010000054">
    <property type="protein sequence ID" value="MFD0924016.1"/>
    <property type="molecule type" value="Genomic_DNA"/>
</dbReference>
<evidence type="ECO:0000313" key="2">
    <source>
        <dbReference type="Proteomes" id="UP001597018"/>
    </source>
</evidence>
<name>A0ABW3G0I3_9PSEU</name>
<protein>
    <submittedName>
        <fullName evidence="1">Uncharacterized protein</fullName>
    </submittedName>
</protein>
<sequence length="130" mass="14651">MQDPDQWRSLGVHWHAHVETGDGVTMPLREMRMAADPHEVFFTPEDTAEWIATMTREHVHPTTVRLIGPNGGEGQLGDEGHVDHDLAVNLDVLCRGDGLQLAYPREHDHLHLLIDAVTTDECLQGHDVRR</sequence>
<keyword evidence="2" id="KW-1185">Reference proteome</keyword>
<organism evidence="1 2">
    <name type="scientific">Saccharopolyspora rosea</name>
    <dbReference type="NCBI Taxonomy" id="524884"/>
    <lineage>
        <taxon>Bacteria</taxon>
        <taxon>Bacillati</taxon>
        <taxon>Actinomycetota</taxon>
        <taxon>Actinomycetes</taxon>
        <taxon>Pseudonocardiales</taxon>
        <taxon>Pseudonocardiaceae</taxon>
        <taxon>Saccharopolyspora</taxon>
    </lineage>
</organism>
<dbReference type="RefSeq" id="WP_263252080.1">
    <property type="nucleotide sequence ID" value="NZ_BAABLT010000053.1"/>
</dbReference>
<dbReference type="Proteomes" id="UP001597018">
    <property type="component" value="Unassembled WGS sequence"/>
</dbReference>
<evidence type="ECO:0000313" key="1">
    <source>
        <dbReference type="EMBL" id="MFD0924016.1"/>
    </source>
</evidence>
<reference evidence="2" key="1">
    <citation type="journal article" date="2019" name="Int. J. Syst. Evol. Microbiol.">
        <title>The Global Catalogue of Microorganisms (GCM) 10K type strain sequencing project: providing services to taxonomists for standard genome sequencing and annotation.</title>
        <authorList>
            <consortium name="The Broad Institute Genomics Platform"/>
            <consortium name="The Broad Institute Genome Sequencing Center for Infectious Disease"/>
            <person name="Wu L."/>
            <person name="Ma J."/>
        </authorList>
    </citation>
    <scope>NUCLEOTIDE SEQUENCE [LARGE SCALE GENOMIC DNA]</scope>
    <source>
        <strain evidence="2">CCUG 56401</strain>
    </source>
</reference>